<dbReference type="Gene3D" id="3.40.190.290">
    <property type="match status" value="1"/>
</dbReference>
<name>A0A239FJE2_9PSED</name>
<evidence type="ECO:0000256" key="3">
    <source>
        <dbReference type="ARBA" id="ARBA00023125"/>
    </source>
</evidence>
<protein>
    <submittedName>
        <fullName evidence="6">Aminoethylphosphonate catabolism associated LysR family transcriptional regulator</fullName>
    </submittedName>
</protein>
<dbReference type="SUPFAM" id="SSF46785">
    <property type="entry name" value="Winged helix' DNA-binding domain"/>
    <property type="match status" value="1"/>
</dbReference>
<evidence type="ECO:0000259" key="5">
    <source>
        <dbReference type="PROSITE" id="PS50931"/>
    </source>
</evidence>
<accession>A0A239FJE2</accession>
<dbReference type="Pfam" id="PF00126">
    <property type="entry name" value="HTH_1"/>
    <property type="match status" value="1"/>
</dbReference>
<gene>
    <name evidence="6" type="ORF">SAMN05216255_2641</name>
</gene>
<dbReference type="PANTHER" id="PTHR30346">
    <property type="entry name" value="TRANSCRIPTIONAL DUAL REGULATOR HCAR-RELATED"/>
    <property type="match status" value="1"/>
</dbReference>
<dbReference type="PROSITE" id="PS50931">
    <property type="entry name" value="HTH_LYSR"/>
    <property type="match status" value="1"/>
</dbReference>
<feature type="domain" description="HTH lysR-type" evidence="5">
    <location>
        <begin position="3"/>
        <end position="60"/>
    </location>
</feature>
<dbReference type="GO" id="GO:0003700">
    <property type="term" value="F:DNA-binding transcription factor activity"/>
    <property type="evidence" value="ECO:0007669"/>
    <property type="project" value="InterPro"/>
</dbReference>
<dbReference type="InterPro" id="IPR000847">
    <property type="entry name" value="LysR_HTH_N"/>
</dbReference>
<dbReference type="FunFam" id="1.10.10.10:FF:000001">
    <property type="entry name" value="LysR family transcriptional regulator"/>
    <property type="match status" value="1"/>
</dbReference>
<evidence type="ECO:0000256" key="1">
    <source>
        <dbReference type="ARBA" id="ARBA00009437"/>
    </source>
</evidence>
<dbReference type="RefSeq" id="WP_089360109.1">
    <property type="nucleotide sequence ID" value="NZ_FZOG01000003.1"/>
</dbReference>
<dbReference type="CDD" id="cd05466">
    <property type="entry name" value="PBP2_LTTR_substrate"/>
    <property type="match status" value="1"/>
</dbReference>
<dbReference type="PANTHER" id="PTHR30346:SF28">
    <property type="entry name" value="HTH-TYPE TRANSCRIPTIONAL REGULATOR CYNR"/>
    <property type="match status" value="1"/>
</dbReference>
<keyword evidence="2" id="KW-0805">Transcription regulation</keyword>
<keyword evidence="3" id="KW-0238">DNA-binding</keyword>
<dbReference type="NCBIfam" id="TIGR03339">
    <property type="entry name" value="phn_lysR"/>
    <property type="match status" value="1"/>
</dbReference>
<dbReference type="InterPro" id="IPR036390">
    <property type="entry name" value="WH_DNA-bd_sf"/>
</dbReference>
<dbReference type="GO" id="GO:0032993">
    <property type="term" value="C:protein-DNA complex"/>
    <property type="evidence" value="ECO:0007669"/>
    <property type="project" value="TreeGrafter"/>
</dbReference>
<dbReference type="Proteomes" id="UP000242915">
    <property type="component" value="Unassembled WGS sequence"/>
</dbReference>
<keyword evidence="4" id="KW-0804">Transcription</keyword>
<dbReference type="SUPFAM" id="SSF53850">
    <property type="entry name" value="Periplasmic binding protein-like II"/>
    <property type="match status" value="1"/>
</dbReference>
<evidence type="ECO:0000313" key="7">
    <source>
        <dbReference type="Proteomes" id="UP000242915"/>
    </source>
</evidence>
<dbReference type="GO" id="GO:0003677">
    <property type="term" value="F:DNA binding"/>
    <property type="evidence" value="ECO:0007669"/>
    <property type="project" value="UniProtKB-KW"/>
</dbReference>
<dbReference type="InterPro" id="IPR005119">
    <property type="entry name" value="LysR_subst-bd"/>
</dbReference>
<dbReference type="Pfam" id="PF03466">
    <property type="entry name" value="LysR_substrate"/>
    <property type="match status" value="1"/>
</dbReference>
<dbReference type="InterPro" id="IPR036388">
    <property type="entry name" value="WH-like_DNA-bd_sf"/>
</dbReference>
<dbReference type="PRINTS" id="PR00039">
    <property type="entry name" value="HTHLYSR"/>
</dbReference>
<keyword evidence="7" id="KW-1185">Reference proteome</keyword>
<dbReference type="Gene3D" id="1.10.10.10">
    <property type="entry name" value="Winged helix-like DNA-binding domain superfamily/Winged helix DNA-binding domain"/>
    <property type="match status" value="1"/>
</dbReference>
<dbReference type="AlphaFoldDB" id="A0A239FJE2"/>
<organism evidence="6 7">
    <name type="scientific">Pseudomonas segetis</name>
    <dbReference type="NCBI Taxonomy" id="298908"/>
    <lineage>
        <taxon>Bacteria</taxon>
        <taxon>Pseudomonadati</taxon>
        <taxon>Pseudomonadota</taxon>
        <taxon>Gammaproteobacteria</taxon>
        <taxon>Pseudomonadales</taxon>
        <taxon>Pseudomonadaceae</taxon>
        <taxon>Pseudomonas</taxon>
    </lineage>
</organism>
<evidence type="ECO:0000256" key="4">
    <source>
        <dbReference type="ARBA" id="ARBA00023163"/>
    </source>
</evidence>
<evidence type="ECO:0000256" key="2">
    <source>
        <dbReference type="ARBA" id="ARBA00023015"/>
    </source>
</evidence>
<comment type="similarity">
    <text evidence="1">Belongs to the LysR transcriptional regulatory family.</text>
</comment>
<evidence type="ECO:0000313" key="6">
    <source>
        <dbReference type="EMBL" id="SNS56935.1"/>
    </source>
</evidence>
<dbReference type="InterPro" id="IPR017724">
    <property type="entry name" value="Tscrpt_reg_LysR"/>
</dbReference>
<dbReference type="EMBL" id="FZOG01000003">
    <property type="protein sequence ID" value="SNS56935.1"/>
    <property type="molecule type" value="Genomic_DNA"/>
</dbReference>
<sequence length="296" mass="32723">MAVSNAQLRAFHAVALTGSFTRAAQKLFLSQPAVSDQVRKLEEHFEILLFHRNKRSVHLTELGEQLLGITQRLYTVADEAQELLSNSSVLQTGSLTLAVDSPVHGLPFIARFNQRYPGIRVRLVTGNTDEVLSRLFAYKADVGIVGRPVEDERLLRVELSTAPLVAFVAPDHPWSSRQCIHLEDLHEVPMVLREQGSMTRQYIADEMRSAGHTLRTAIEVEGREAVFETVAAGLGVGIVSAAELGSSRSLHVLPIVDSQQYMTETLVCLKEQGSRRIIETFLNIVRESSAKDTSGV</sequence>
<proteinExistence type="inferred from homology"/>
<reference evidence="7" key="1">
    <citation type="submission" date="2017-06" db="EMBL/GenBank/DDBJ databases">
        <authorList>
            <person name="Varghese N."/>
            <person name="Submissions S."/>
        </authorList>
    </citation>
    <scope>NUCLEOTIDE SEQUENCE [LARGE SCALE GENOMIC DNA]</scope>
    <source>
        <strain evidence="7">CIP 108523</strain>
    </source>
</reference>